<evidence type="ECO:0000313" key="1">
    <source>
        <dbReference type="EMBL" id="EMB23873.1"/>
    </source>
</evidence>
<dbReference type="RefSeq" id="WP_002691556.1">
    <property type="nucleotide sequence ID" value="NZ_CM001797.1"/>
</dbReference>
<gene>
    <name evidence="1" type="ORF">HMPREF9723_01011</name>
</gene>
<comment type="caution">
    <text evidence="1">The sequence shown here is derived from an EMBL/GenBank/DDBJ whole genome shotgun (WGS) entry which is preliminary data.</text>
</comment>
<dbReference type="PATRIC" id="fig|999434.4.peg.1051"/>
<name>A0A0F6MRY3_TREDN</name>
<protein>
    <submittedName>
        <fullName evidence="1">Uncharacterized protein</fullName>
    </submittedName>
</protein>
<organism evidence="1">
    <name type="scientific">Treponema denticola OTK</name>
    <dbReference type="NCBI Taxonomy" id="999434"/>
    <lineage>
        <taxon>Bacteria</taxon>
        <taxon>Pseudomonadati</taxon>
        <taxon>Spirochaetota</taxon>
        <taxon>Spirochaetia</taxon>
        <taxon>Spirochaetales</taxon>
        <taxon>Treponemataceae</taxon>
        <taxon>Treponema</taxon>
    </lineage>
</organism>
<sequence length="351" mass="40198">MLSFIKFLNYLNENPDNLANIQKDSLHTLLFCNTHDRFITPQLISKELYIRKSFAKEIFISLAKGTDLNVKIKCSNCNCDNDFSSSSCKECGELLEITEDNLFAKLAGVLSDKRKLYDNEESVREEQLSQMITIWDKQKFIVYMLIDVSNSEMIQNKNNENYKNYLDCLREVVKQSFLILRGNYLCFGEIGDCFKLGFSDINDVRVFLEEIAKIHYKNFESNHYPPAIEGLKPYPCLKISAQLLELGYSQNPKDLLSKTLNGALDFNSDLLTKLFRLEGAIKLNYDNAFNENNKICAFIFDQLADKMGLKGKKQTIKAGKHIPHKADVIAITFPNGKLEISDNPEKFLING</sequence>
<dbReference type="EMBL" id="AGDY01000004">
    <property type="protein sequence ID" value="EMB23873.1"/>
    <property type="molecule type" value="Genomic_DNA"/>
</dbReference>
<dbReference type="AlphaFoldDB" id="A0A0F6MRY3"/>
<dbReference type="HOGENOM" id="CLU_789712_0_0_12"/>
<dbReference type="Proteomes" id="UP000011701">
    <property type="component" value="Chromosome"/>
</dbReference>
<reference evidence="1" key="1">
    <citation type="submission" date="2012-01" db="EMBL/GenBank/DDBJ databases">
        <title>The Genome Sequence of Treponema denticola OTK.</title>
        <authorList>
            <consortium name="The Broad Institute Genome Sequencing Platform"/>
            <person name="Earl A."/>
            <person name="Ward D."/>
            <person name="Feldgarden M."/>
            <person name="Gevers D."/>
            <person name="Blanton J.M."/>
            <person name="Fenno C.J."/>
            <person name="Baranova O.V."/>
            <person name="Mathney J."/>
            <person name="Dewhirst F.E."/>
            <person name="Izard J."/>
            <person name="Young S.K."/>
            <person name="Zeng Q."/>
            <person name="Gargeya S."/>
            <person name="Fitzgerald M."/>
            <person name="Haas B."/>
            <person name="Abouelleil A."/>
            <person name="Alvarado L."/>
            <person name="Arachchi H.M."/>
            <person name="Berlin A."/>
            <person name="Chapman S.B."/>
            <person name="Gearin G."/>
            <person name="Goldberg J."/>
            <person name="Griggs A."/>
            <person name="Gujja S."/>
            <person name="Hansen M."/>
            <person name="Heiman D."/>
            <person name="Howarth C."/>
            <person name="Larimer J."/>
            <person name="Lui A."/>
            <person name="MacDonald P.J.P."/>
            <person name="McCowen C."/>
            <person name="Montmayeur A."/>
            <person name="Murphy C."/>
            <person name="Neiman D."/>
            <person name="Pearson M."/>
            <person name="Priest M."/>
            <person name="Roberts A."/>
            <person name="Saif S."/>
            <person name="Shea T."/>
            <person name="Sisk P."/>
            <person name="Stolte C."/>
            <person name="Sykes S."/>
            <person name="Wortman J."/>
            <person name="Nusbaum C."/>
            <person name="Birren B."/>
        </authorList>
    </citation>
    <scope>NUCLEOTIDE SEQUENCE [LARGE SCALE GENOMIC DNA]</scope>
    <source>
        <strain evidence="1">OTK</strain>
    </source>
</reference>
<proteinExistence type="predicted"/>
<accession>A0A0F6MRY3</accession>